<proteinExistence type="predicted"/>
<evidence type="ECO:0000313" key="2">
    <source>
        <dbReference type="Proteomes" id="UP000204451"/>
    </source>
</evidence>
<keyword evidence="2" id="KW-1185">Reference proteome</keyword>
<organism evidence="1 2">
    <name type="scientific">Gordonia phage GMA3</name>
    <dbReference type="NCBI Taxonomy" id="1647284"/>
    <lineage>
        <taxon>Viruses</taxon>
        <taxon>Duplodnaviria</taxon>
        <taxon>Heunggongvirae</taxon>
        <taxon>Uroviricota</taxon>
        <taxon>Caudoviricetes</taxon>
        <taxon>Gamtrevirus</taxon>
        <taxon>Gamtrevirus GMA3</taxon>
    </lineage>
</organism>
<protein>
    <submittedName>
        <fullName evidence="1">Uncharacterized protein</fullName>
    </submittedName>
</protein>
<dbReference type="EMBL" id="KR063279">
    <property type="protein sequence ID" value="AKL88200.1"/>
    <property type="molecule type" value="Genomic_DNA"/>
</dbReference>
<reference evidence="1 2" key="1">
    <citation type="journal article" date="2015" name="PLoS ONE">
        <title>Lysis to Kill: Evaluation of the Lytic Abilities, and Genomics of Nine Bacteriophages Infective for Gordonia spp. and Their Potential Use in Activated Sludge Foam Biocontrol.</title>
        <authorList>
            <person name="Dyson Z.A."/>
            <person name="Tucci J."/>
            <person name="Seviour R.J."/>
            <person name="Petrovski S."/>
        </authorList>
    </citation>
    <scope>NUCLEOTIDE SEQUENCE [LARGE SCALE GENOMIC DNA]</scope>
</reference>
<dbReference type="RefSeq" id="YP_009188591.1">
    <property type="nucleotide sequence ID" value="NC_028668.1"/>
</dbReference>
<name>A0A0K0NKH8_9CAUD</name>
<dbReference type="KEGG" id="vg:26516894"/>
<dbReference type="OrthoDB" id="28436at10239"/>
<accession>A0A0K0NKH8</accession>
<dbReference type="Proteomes" id="UP000204451">
    <property type="component" value="Segment"/>
</dbReference>
<sequence length="117" mass="13016">MQYKQFILDELMSDELAEKVENDVIDNLRASLAADDDPSNDDHEILITRGVGADASGRTGTYIIGTVDAEPEPYPEVSREEYEISEAKPTKYMDNAPTDFNIDDDGYLTHMLGKVQG</sequence>
<dbReference type="GeneID" id="26516894"/>
<evidence type="ECO:0000313" key="1">
    <source>
        <dbReference type="EMBL" id="AKL88200.1"/>
    </source>
</evidence>
<gene>
    <name evidence="1" type="ORF">GMA3_23</name>
</gene>